<dbReference type="Gene3D" id="3.30.70.100">
    <property type="match status" value="1"/>
</dbReference>
<dbReference type="InterPro" id="IPR011008">
    <property type="entry name" value="Dimeric_a/b-barrel"/>
</dbReference>
<dbReference type="InterPro" id="IPR007138">
    <property type="entry name" value="ABM_dom"/>
</dbReference>
<reference evidence="2 3" key="1">
    <citation type="journal article" date="2016" name="Mol. Biol. Evol.">
        <title>Comparative Genomics of Early-Diverging Mushroom-Forming Fungi Provides Insights into the Origins of Lignocellulose Decay Capabilities.</title>
        <authorList>
            <person name="Nagy L.G."/>
            <person name="Riley R."/>
            <person name="Tritt A."/>
            <person name="Adam C."/>
            <person name="Daum C."/>
            <person name="Floudas D."/>
            <person name="Sun H."/>
            <person name="Yadav J.S."/>
            <person name="Pangilinan J."/>
            <person name="Larsson K.H."/>
            <person name="Matsuura K."/>
            <person name="Barry K."/>
            <person name="Labutti K."/>
            <person name="Kuo R."/>
            <person name="Ohm R.A."/>
            <person name="Bhattacharya S.S."/>
            <person name="Shirouzu T."/>
            <person name="Yoshinaga Y."/>
            <person name="Martin F.M."/>
            <person name="Grigoriev I.V."/>
            <person name="Hibbett D.S."/>
        </authorList>
    </citation>
    <scope>NUCLEOTIDE SEQUENCE [LARGE SCALE GENOMIC DNA]</scope>
    <source>
        <strain evidence="2 3">HHB12733</strain>
    </source>
</reference>
<sequence>MSDTFEQFKGEIHIIARQTAQPGKADELVALLKGVKASCDSDAEPDCLRYEILRFDHEICVVEKYANAAAIHTHMNTPPFKFLGTKRAEVVVEGSRVVKFFEST</sequence>
<accession>A0A165JCG0</accession>
<gene>
    <name evidence="2" type="ORF">CALCODRAFT_347269</name>
</gene>
<name>A0A165JCG0_9BASI</name>
<dbReference type="EMBL" id="KV423921">
    <property type="protein sequence ID" value="KZT61657.1"/>
    <property type="molecule type" value="Genomic_DNA"/>
</dbReference>
<evidence type="ECO:0000259" key="1">
    <source>
        <dbReference type="Pfam" id="PF03992"/>
    </source>
</evidence>
<feature type="domain" description="ABM" evidence="1">
    <location>
        <begin position="12"/>
        <end position="81"/>
    </location>
</feature>
<dbReference type="Proteomes" id="UP000076842">
    <property type="component" value="Unassembled WGS sequence"/>
</dbReference>
<dbReference type="AlphaFoldDB" id="A0A165JCG0"/>
<evidence type="ECO:0000313" key="2">
    <source>
        <dbReference type="EMBL" id="KZT61657.1"/>
    </source>
</evidence>
<proteinExistence type="predicted"/>
<keyword evidence="3" id="KW-1185">Reference proteome</keyword>
<dbReference type="InParanoid" id="A0A165JCG0"/>
<dbReference type="OrthoDB" id="10011777at2759"/>
<dbReference type="SUPFAM" id="SSF54909">
    <property type="entry name" value="Dimeric alpha+beta barrel"/>
    <property type="match status" value="1"/>
</dbReference>
<protein>
    <recommendedName>
        <fullName evidence="1">ABM domain-containing protein</fullName>
    </recommendedName>
</protein>
<dbReference type="Pfam" id="PF03992">
    <property type="entry name" value="ABM"/>
    <property type="match status" value="1"/>
</dbReference>
<evidence type="ECO:0000313" key="3">
    <source>
        <dbReference type="Proteomes" id="UP000076842"/>
    </source>
</evidence>
<organism evidence="2 3">
    <name type="scientific">Calocera cornea HHB12733</name>
    <dbReference type="NCBI Taxonomy" id="1353952"/>
    <lineage>
        <taxon>Eukaryota</taxon>
        <taxon>Fungi</taxon>
        <taxon>Dikarya</taxon>
        <taxon>Basidiomycota</taxon>
        <taxon>Agaricomycotina</taxon>
        <taxon>Dacrymycetes</taxon>
        <taxon>Dacrymycetales</taxon>
        <taxon>Dacrymycetaceae</taxon>
        <taxon>Calocera</taxon>
    </lineage>
</organism>